<keyword evidence="2" id="KW-1185">Reference proteome</keyword>
<protein>
    <recommendedName>
        <fullName evidence="3">Type II toxin-antitoxin system RelE/ParE family toxin</fullName>
    </recommendedName>
</protein>
<organism evidence="1 2">
    <name type="scientific">Microvirgula aerodenitrificans</name>
    <dbReference type="NCBI Taxonomy" id="57480"/>
    <lineage>
        <taxon>Bacteria</taxon>
        <taxon>Pseudomonadati</taxon>
        <taxon>Pseudomonadota</taxon>
        <taxon>Betaproteobacteria</taxon>
        <taxon>Neisseriales</taxon>
        <taxon>Aquaspirillaceae</taxon>
        <taxon>Microvirgula</taxon>
    </lineage>
</organism>
<evidence type="ECO:0008006" key="3">
    <source>
        <dbReference type="Google" id="ProtNLM"/>
    </source>
</evidence>
<evidence type="ECO:0000313" key="2">
    <source>
        <dbReference type="Proteomes" id="UP000244173"/>
    </source>
</evidence>
<dbReference type="Gene3D" id="3.30.2310.20">
    <property type="entry name" value="RelE-like"/>
    <property type="match status" value="1"/>
</dbReference>
<dbReference type="InterPro" id="IPR035093">
    <property type="entry name" value="RelE/ParE_toxin_dom_sf"/>
</dbReference>
<dbReference type="EMBL" id="CP028519">
    <property type="protein sequence ID" value="AVY92679.1"/>
    <property type="molecule type" value="Genomic_DNA"/>
</dbReference>
<evidence type="ECO:0000313" key="1">
    <source>
        <dbReference type="EMBL" id="AVY92679.1"/>
    </source>
</evidence>
<dbReference type="SUPFAM" id="SSF143011">
    <property type="entry name" value="RelE-like"/>
    <property type="match status" value="1"/>
</dbReference>
<name>A0A2S0P6D8_9NEIS</name>
<dbReference type="OrthoDB" id="9801234at2"/>
<reference evidence="1 2" key="1">
    <citation type="submission" date="2018-04" db="EMBL/GenBank/DDBJ databases">
        <title>Denitrifier Microvirgula.</title>
        <authorList>
            <person name="Anderson E."/>
            <person name="Jang J."/>
            <person name="Ishii S."/>
        </authorList>
    </citation>
    <scope>NUCLEOTIDE SEQUENCE [LARGE SCALE GENOMIC DNA]</scope>
    <source>
        <strain evidence="1 2">BE2.4</strain>
    </source>
</reference>
<accession>A0A2S0P6D8</accession>
<sequence length="65" mass="6979">MRHPHVPKSRLSGMKDGYKIRLRRAGYRLACRVDGDGVLVTVLAIGRREGNEACAVAAGRTGSGD</sequence>
<dbReference type="KEGG" id="maer:DAI18_00425"/>
<dbReference type="Proteomes" id="UP000244173">
    <property type="component" value="Chromosome"/>
</dbReference>
<gene>
    <name evidence="1" type="ORF">DAI18_00425</name>
</gene>
<dbReference type="AlphaFoldDB" id="A0A2S0P6D8"/>
<proteinExistence type="predicted"/>